<evidence type="ECO:0000313" key="1">
    <source>
        <dbReference type="EMBL" id="KIQ36812.1"/>
    </source>
</evidence>
<evidence type="ECO:0000313" key="2">
    <source>
        <dbReference type="Proteomes" id="UP000032067"/>
    </source>
</evidence>
<dbReference type="GO" id="GO:0005198">
    <property type="term" value="F:structural molecule activity"/>
    <property type="evidence" value="ECO:0007669"/>
    <property type="project" value="InterPro"/>
</dbReference>
<dbReference type="NCBIfam" id="TIGR02241">
    <property type="entry name" value="conserved hypothetical phage tail region protein"/>
    <property type="match status" value="1"/>
</dbReference>
<accession>A0A0D0LF75</accession>
<reference evidence="1 2" key="1">
    <citation type="submission" date="2014-12" db="EMBL/GenBank/DDBJ databases">
        <title>16Stimator: statistical estimation of ribosomal gene copy numbers from draft genome assemblies.</title>
        <authorList>
            <person name="Perisin M.A."/>
            <person name="Vetter M."/>
            <person name="Gilbert J.A."/>
            <person name="Bergelson J."/>
        </authorList>
    </citation>
    <scope>NUCLEOTIDE SEQUENCE [LARGE SCALE GENOMIC DNA]</scope>
    <source>
        <strain evidence="1 2">MEDvA23</strain>
    </source>
</reference>
<dbReference type="EMBL" id="JXQQ01000005">
    <property type="protein sequence ID" value="KIQ36812.1"/>
    <property type="molecule type" value="Genomic_DNA"/>
</dbReference>
<gene>
    <name evidence="1" type="ORF">RT97_01320</name>
</gene>
<dbReference type="InterPro" id="IPR011747">
    <property type="entry name" value="CHP02241"/>
</dbReference>
<proteinExistence type="predicted"/>
<dbReference type="PANTHER" id="PTHR38009:SF1">
    <property type="entry name" value="CONSERVED HYPOTHETICAL PHAGE TAIL PROTEIN"/>
    <property type="match status" value="1"/>
</dbReference>
<dbReference type="AlphaFoldDB" id="A0A0D0LF75"/>
<dbReference type="OrthoDB" id="9790161at2"/>
<dbReference type="Proteomes" id="UP000032067">
    <property type="component" value="Unassembled WGS sequence"/>
</dbReference>
<protein>
    <submittedName>
        <fullName evidence="1">Phage tail protein</fullName>
    </submittedName>
</protein>
<dbReference type="PANTHER" id="PTHR38009">
    <property type="entry name" value="CONSERVED HYPOTHETICAL PHAGE TAIL PROTEIN"/>
    <property type="match status" value="1"/>
</dbReference>
<name>A0A0D0LF75_VARPD</name>
<dbReference type="Pfam" id="PF06841">
    <property type="entry name" value="Phage_T4_gp19"/>
    <property type="match status" value="1"/>
</dbReference>
<comment type="caution">
    <text evidence="1">The sequence shown here is derived from an EMBL/GenBank/DDBJ whole genome shotgun (WGS) entry which is preliminary data.</text>
</comment>
<organism evidence="1 2">
    <name type="scientific">Variovorax paradoxus</name>
    <dbReference type="NCBI Taxonomy" id="34073"/>
    <lineage>
        <taxon>Bacteria</taxon>
        <taxon>Pseudomonadati</taxon>
        <taxon>Pseudomonadota</taxon>
        <taxon>Betaproteobacteria</taxon>
        <taxon>Burkholderiales</taxon>
        <taxon>Comamonadaceae</taxon>
        <taxon>Variovorax</taxon>
    </lineage>
</organism>
<sequence>MPQQYPLPVFHFTVQWGGTRLGFSEVSGLTQENQAIEYRDGSFPEYSSIKMPGLRKFSNVTLKRGIVKADNDFFKWLSTVKLNQVERRDVVISLLNEEHAPVMTWKIHNAFPVKVEGPGLKAAGNEVAIESIEIAHEGLELQND</sequence>
<dbReference type="RefSeq" id="WP_042576983.1">
    <property type="nucleotide sequence ID" value="NZ_JXQQ01000005.1"/>
</dbReference>
<dbReference type="InterPro" id="IPR010667">
    <property type="entry name" value="Phage_T4_Gp19"/>
</dbReference>